<dbReference type="InterPro" id="IPR025495">
    <property type="entry name" value="DUF4386"/>
</dbReference>
<keyword evidence="3" id="KW-1185">Reference proteome</keyword>
<evidence type="ECO:0000313" key="2">
    <source>
        <dbReference type="EMBL" id="MCY9698292.1"/>
    </source>
</evidence>
<dbReference type="Proteomes" id="UP001527099">
    <property type="component" value="Unassembled WGS sequence"/>
</dbReference>
<dbReference type="EMBL" id="JAMDMX010000226">
    <property type="protein sequence ID" value="MCY9698292.1"/>
    <property type="molecule type" value="Genomic_DNA"/>
</dbReference>
<feature type="transmembrane region" description="Helical" evidence="1">
    <location>
        <begin position="165"/>
        <end position="187"/>
    </location>
</feature>
<name>A0ABT4GQ25_9BACL</name>
<feature type="transmembrane region" description="Helical" evidence="1">
    <location>
        <begin position="193"/>
        <end position="212"/>
    </location>
</feature>
<feature type="transmembrane region" description="Helical" evidence="1">
    <location>
        <begin position="86"/>
        <end position="109"/>
    </location>
</feature>
<keyword evidence="1" id="KW-1133">Transmembrane helix</keyword>
<comment type="caution">
    <text evidence="2">The sequence shown here is derived from an EMBL/GenBank/DDBJ whole genome shotgun (WGS) entry which is preliminary data.</text>
</comment>
<proteinExistence type="predicted"/>
<feature type="transmembrane region" description="Helical" evidence="1">
    <location>
        <begin position="139"/>
        <end position="158"/>
    </location>
</feature>
<organism evidence="2 3">
    <name type="scientific">Paenibacillus alginolyticus</name>
    <dbReference type="NCBI Taxonomy" id="59839"/>
    <lineage>
        <taxon>Bacteria</taxon>
        <taxon>Bacillati</taxon>
        <taxon>Bacillota</taxon>
        <taxon>Bacilli</taxon>
        <taxon>Bacillales</taxon>
        <taxon>Paenibacillaceae</taxon>
        <taxon>Paenibacillus</taxon>
    </lineage>
</organism>
<dbReference type="Pfam" id="PF14329">
    <property type="entry name" value="DUF4386"/>
    <property type="match status" value="1"/>
</dbReference>
<evidence type="ECO:0000256" key="1">
    <source>
        <dbReference type="SAM" id="Phobius"/>
    </source>
</evidence>
<reference evidence="2 3" key="1">
    <citation type="submission" date="2022-05" db="EMBL/GenBank/DDBJ databases">
        <title>Genome Sequencing of Bee-Associated Microbes.</title>
        <authorList>
            <person name="Dunlap C."/>
        </authorList>
    </citation>
    <scope>NUCLEOTIDE SEQUENCE [LARGE SCALE GENOMIC DNA]</scope>
    <source>
        <strain evidence="2 3">NRRL B-14421</strain>
    </source>
</reference>
<sequence>MNSNKKTARIAGVLFLAATAAYILGNGLIESILNVPDYLLHVYPNKTKVIVGMLLELINSAAVVGIAITLFPILKKHNETIALGYVAFRVIEAIILIVGALSPLLLISLSKQYIEAGAPDASYFQTIGMLAINGKFLTFQLSMIVLGLYSLFFCYLLFKTKLIPRLISVFGLIGYASLLTSALLEIFGYSPGMVLFLPGALFEIIFPIWLIVKGFKENTP</sequence>
<accession>A0ABT4GQ25</accession>
<keyword evidence="1" id="KW-0472">Membrane</keyword>
<evidence type="ECO:0000313" key="3">
    <source>
        <dbReference type="Proteomes" id="UP001527099"/>
    </source>
</evidence>
<keyword evidence="1" id="KW-0812">Transmembrane</keyword>
<gene>
    <name evidence="2" type="ORF">M5X19_36460</name>
</gene>
<dbReference type="RefSeq" id="WP_029197308.1">
    <property type="nucleotide sequence ID" value="NZ_JAMDMW010000171.1"/>
</dbReference>
<protein>
    <submittedName>
        <fullName evidence="2">DUF4386 domain-containing protein</fullName>
    </submittedName>
</protein>
<feature type="transmembrane region" description="Helical" evidence="1">
    <location>
        <begin position="49"/>
        <end position="74"/>
    </location>
</feature>